<feature type="transmembrane region" description="Helical" evidence="9">
    <location>
        <begin position="152"/>
        <end position="171"/>
    </location>
</feature>
<feature type="domain" description="Protein export membrane protein SecD/SecF C-terminal" evidence="10">
    <location>
        <begin position="96"/>
        <end position="279"/>
    </location>
</feature>
<evidence type="ECO:0000259" key="10">
    <source>
        <dbReference type="Pfam" id="PF02355"/>
    </source>
</evidence>
<dbReference type="InterPro" id="IPR005665">
    <property type="entry name" value="SecF_bac"/>
</dbReference>
<accession>A0A2H0RA01</accession>
<comment type="function">
    <text evidence="9">Part of the Sec protein translocase complex. Interacts with the SecYEG preprotein conducting channel. SecDF uses the proton motive force (PMF) to complete protein translocation after the ATP-dependent function of SecA.</text>
</comment>
<gene>
    <name evidence="9 11" type="primary">secF</name>
    <name evidence="11" type="ORF">COV24_03935</name>
</gene>
<dbReference type="GO" id="GO:0015450">
    <property type="term" value="F:protein-transporting ATPase activity"/>
    <property type="evidence" value="ECO:0007669"/>
    <property type="project" value="InterPro"/>
</dbReference>
<feature type="transmembrane region" description="Helical" evidence="9">
    <location>
        <begin position="117"/>
        <end position="140"/>
    </location>
</feature>
<feature type="transmembrane region" description="Helical" evidence="9">
    <location>
        <begin position="229"/>
        <end position="246"/>
    </location>
</feature>
<dbReference type="PANTHER" id="PTHR30081">
    <property type="entry name" value="PROTEIN-EXPORT MEMBRANE PROTEIN SEC"/>
    <property type="match status" value="1"/>
</dbReference>
<reference evidence="11 12" key="1">
    <citation type="submission" date="2017-09" db="EMBL/GenBank/DDBJ databases">
        <title>Depth-based differentiation of microbial function through sediment-hosted aquifers and enrichment of novel symbionts in the deep terrestrial subsurface.</title>
        <authorList>
            <person name="Probst A.J."/>
            <person name="Ladd B."/>
            <person name="Jarett J.K."/>
            <person name="Geller-Mcgrath D.E."/>
            <person name="Sieber C.M."/>
            <person name="Emerson J.B."/>
            <person name="Anantharaman K."/>
            <person name="Thomas B.C."/>
            <person name="Malmstrom R."/>
            <person name="Stieglmeier M."/>
            <person name="Klingl A."/>
            <person name="Woyke T."/>
            <person name="Ryan C.M."/>
            <person name="Banfield J.F."/>
        </authorList>
    </citation>
    <scope>NUCLEOTIDE SEQUENCE [LARGE SCALE GENOMIC DNA]</scope>
    <source>
        <strain evidence="11">CG10_big_fil_rev_8_21_14_0_10_32_10</strain>
    </source>
</reference>
<evidence type="ECO:0000256" key="3">
    <source>
        <dbReference type="ARBA" id="ARBA00022475"/>
    </source>
</evidence>
<dbReference type="GO" id="GO:0043952">
    <property type="term" value="P:protein transport by the Sec complex"/>
    <property type="evidence" value="ECO:0007669"/>
    <property type="project" value="UniProtKB-UniRule"/>
</dbReference>
<keyword evidence="8 9" id="KW-0472">Membrane</keyword>
<evidence type="ECO:0000256" key="5">
    <source>
        <dbReference type="ARBA" id="ARBA00022927"/>
    </source>
</evidence>
<proteinExistence type="inferred from homology"/>
<dbReference type="AlphaFoldDB" id="A0A2H0RA01"/>
<comment type="subcellular location">
    <subcellularLocation>
        <location evidence="1 9">Cell membrane</location>
        <topology evidence="1 9">Multi-pass membrane protein</topology>
    </subcellularLocation>
</comment>
<evidence type="ECO:0000256" key="8">
    <source>
        <dbReference type="ARBA" id="ARBA00023136"/>
    </source>
</evidence>
<evidence type="ECO:0000313" key="12">
    <source>
        <dbReference type="Proteomes" id="UP000230214"/>
    </source>
</evidence>
<evidence type="ECO:0000313" key="11">
    <source>
        <dbReference type="EMBL" id="PIR43166.1"/>
    </source>
</evidence>
<protein>
    <recommendedName>
        <fullName evidence="9">Protein-export membrane protein SecF</fullName>
    </recommendedName>
</protein>
<dbReference type="InterPro" id="IPR022645">
    <property type="entry name" value="SecD/SecF_bac"/>
</dbReference>
<dbReference type="InterPro" id="IPR022646">
    <property type="entry name" value="SecD/SecF_CS"/>
</dbReference>
<keyword evidence="7 9" id="KW-0811">Translocation</keyword>
<dbReference type="Proteomes" id="UP000230214">
    <property type="component" value="Unassembled WGS sequence"/>
</dbReference>
<feature type="transmembrane region" description="Helical" evidence="9">
    <location>
        <begin position="177"/>
        <end position="198"/>
    </location>
</feature>
<keyword evidence="2 9" id="KW-0813">Transport</keyword>
<evidence type="ECO:0000256" key="1">
    <source>
        <dbReference type="ARBA" id="ARBA00004651"/>
    </source>
</evidence>
<sequence length="288" mass="32774">MNILKYRYITYVFSLILVLNSVYFLVFKGLNFSTEFTGGTKIVFTSSQNQDDVNKELKNILNTDYKISKSNSSYSVDVSQSFDPSKITEIKGKLSSEIKDYNMENLEVVQPSVGHELIYKTLIAVGISIVVIFIFIWYAFKDFLSSLSAMFAMLHDTIILVGTFSVFSYFLHAEIDLLFVTAVLTVLSFSLYDTIVIFDKIRDLYNKSKTTDYYFLINKSISQTMVRSINNSLTSIIVLFALALFVQGSLFWFTLALLLGVILGTYSSPFVAATLYFDLRGLKKKLKR</sequence>
<dbReference type="SUPFAM" id="SSF82866">
    <property type="entry name" value="Multidrug efflux transporter AcrB transmembrane domain"/>
    <property type="match status" value="1"/>
</dbReference>
<dbReference type="GO" id="GO:0006605">
    <property type="term" value="P:protein targeting"/>
    <property type="evidence" value="ECO:0007669"/>
    <property type="project" value="UniProtKB-UniRule"/>
</dbReference>
<comment type="similarity">
    <text evidence="9">Belongs to the SecD/SecF family. SecF subfamily.</text>
</comment>
<dbReference type="Pfam" id="PF07549">
    <property type="entry name" value="Sec_GG"/>
    <property type="match status" value="1"/>
</dbReference>
<dbReference type="InterPro" id="IPR048634">
    <property type="entry name" value="SecD_SecF_C"/>
</dbReference>
<dbReference type="EMBL" id="PCXU01000035">
    <property type="protein sequence ID" value="PIR43166.1"/>
    <property type="molecule type" value="Genomic_DNA"/>
</dbReference>
<dbReference type="HAMAP" id="MF_01464_B">
    <property type="entry name" value="SecF_B"/>
    <property type="match status" value="1"/>
</dbReference>
<dbReference type="NCBIfam" id="TIGR00966">
    <property type="entry name" value="transloc_SecF"/>
    <property type="match status" value="1"/>
</dbReference>
<evidence type="ECO:0000256" key="2">
    <source>
        <dbReference type="ARBA" id="ARBA00022448"/>
    </source>
</evidence>
<evidence type="ECO:0000256" key="4">
    <source>
        <dbReference type="ARBA" id="ARBA00022692"/>
    </source>
</evidence>
<feature type="transmembrane region" description="Helical" evidence="9">
    <location>
        <begin position="252"/>
        <end position="279"/>
    </location>
</feature>
<keyword evidence="3 9" id="KW-1003">Cell membrane</keyword>
<keyword evidence="5 9" id="KW-0653">Protein transport</keyword>
<dbReference type="Pfam" id="PF02355">
    <property type="entry name" value="SecD_SecF_C"/>
    <property type="match status" value="1"/>
</dbReference>
<comment type="caution">
    <text evidence="11">The sequence shown here is derived from an EMBL/GenBank/DDBJ whole genome shotgun (WGS) entry which is preliminary data.</text>
</comment>
<dbReference type="PRINTS" id="PR01755">
    <property type="entry name" value="SECFTRNLCASE"/>
</dbReference>
<feature type="transmembrane region" description="Helical" evidence="9">
    <location>
        <begin position="7"/>
        <end position="26"/>
    </location>
</feature>
<dbReference type="InterPro" id="IPR022813">
    <property type="entry name" value="SecD/SecF_arch_bac"/>
</dbReference>
<organism evidence="11 12">
    <name type="scientific">candidate division WWE3 bacterium CG10_big_fil_rev_8_21_14_0_10_32_10</name>
    <dbReference type="NCBI Taxonomy" id="1975090"/>
    <lineage>
        <taxon>Bacteria</taxon>
        <taxon>Katanobacteria</taxon>
    </lineage>
</organism>
<comment type="subunit">
    <text evidence="9">Forms a complex with SecD. Part of the essential Sec protein translocation apparatus which comprises SecA, SecYEG and auxiliary proteins SecDF. Other proteins may also be involved.</text>
</comment>
<evidence type="ECO:0000256" key="6">
    <source>
        <dbReference type="ARBA" id="ARBA00022989"/>
    </source>
</evidence>
<keyword evidence="6 9" id="KW-1133">Transmembrane helix</keyword>
<keyword evidence="4 9" id="KW-0812">Transmembrane</keyword>
<dbReference type="GO" id="GO:0065002">
    <property type="term" value="P:intracellular protein transmembrane transport"/>
    <property type="evidence" value="ECO:0007669"/>
    <property type="project" value="UniProtKB-UniRule"/>
</dbReference>
<evidence type="ECO:0000256" key="7">
    <source>
        <dbReference type="ARBA" id="ARBA00023010"/>
    </source>
</evidence>
<dbReference type="PANTHER" id="PTHR30081:SF8">
    <property type="entry name" value="PROTEIN TRANSLOCASE SUBUNIT SECF"/>
    <property type="match status" value="1"/>
</dbReference>
<name>A0A2H0RA01_UNCKA</name>
<evidence type="ECO:0000256" key="9">
    <source>
        <dbReference type="HAMAP-Rule" id="MF_01464"/>
    </source>
</evidence>
<dbReference type="GO" id="GO:0005886">
    <property type="term" value="C:plasma membrane"/>
    <property type="evidence" value="ECO:0007669"/>
    <property type="project" value="UniProtKB-SubCell"/>
</dbReference>
<dbReference type="Gene3D" id="1.20.1640.10">
    <property type="entry name" value="Multidrug efflux transporter AcrB transmembrane domain"/>
    <property type="match status" value="1"/>
</dbReference>